<keyword evidence="5 9" id="KW-0418">Kinase</keyword>
<keyword evidence="4" id="KW-0547">Nucleotide-binding</keyword>
<dbReference type="AlphaFoldDB" id="S9RJ29"/>
<dbReference type="FunFam" id="3.30.200.20:FF:000172">
    <property type="entry name" value="cyclin-dependent kinase G-2 isoform X1"/>
    <property type="match status" value="1"/>
</dbReference>
<keyword evidence="2" id="KW-0723">Serine/threonine-protein kinase</keyword>
<dbReference type="InterPro" id="IPR050108">
    <property type="entry name" value="CDK"/>
</dbReference>
<evidence type="ECO:0000256" key="4">
    <source>
        <dbReference type="ARBA" id="ARBA00022741"/>
    </source>
</evidence>
<dbReference type="PANTHER" id="PTHR24056:SF107">
    <property type="entry name" value="CYCLIN-DEPENDENT KINASE 11A-RELATED"/>
    <property type="match status" value="1"/>
</dbReference>
<feature type="domain" description="Protein kinase" evidence="8">
    <location>
        <begin position="74"/>
        <end position="359"/>
    </location>
</feature>
<evidence type="ECO:0000259" key="8">
    <source>
        <dbReference type="PROSITE" id="PS50011"/>
    </source>
</evidence>
<dbReference type="InterPro" id="IPR000719">
    <property type="entry name" value="Prot_kinase_dom"/>
</dbReference>
<evidence type="ECO:0000256" key="1">
    <source>
        <dbReference type="ARBA" id="ARBA00006485"/>
    </source>
</evidence>
<dbReference type="GO" id="GO:0080090">
    <property type="term" value="P:regulation of primary metabolic process"/>
    <property type="evidence" value="ECO:0007669"/>
    <property type="project" value="UniProtKB-ARBA"/>
</dbReference>
<dbReference type="PROSITE" id="PS50011">
    <property type="entry name" value="PROTEIN_KINASE_DOM"/>
    <property type="match status" value="1"/>
</dbReference>
<evidence type="ECO:0000313" key="9">
    <source>
        <dbReference type="EMBL" id="EPX74019.1"/>
    </source>
</evidence>
<proteinExistence type="inferred from homology"/>
<accession>S9RJ29</accession>
<gene>
    <name evidence="9" type="ORF">SOCG_03234</name>
</gene>
<dbReference type="GO" id="GO:2001178">
    <property type="term" value="P:positive regulation of mediator complex assembly"/>
    <property type="evidence" value="ECO:0007669"/>
    <property type="project" value="EnsemblFungi"/>
</dbReference>
<reference evidence="9 10" key="1">
    <citation type="journal article" date="2011" name="Science">
        <title>Comparative functional genomics of the fission yeasts.</title>
        <authorList>
            <person name="Rhind N."/>
            <person name="Chen Z."/>
            <person name="Yassour M."/>
            <person name="Thompson D.A."/>
            <person name="Haas B.J."/>
            <person name="Habib N."/>
            <person name="Wapinski I."/>
            <person name="Roy S."/>
            <person name="Lin M.F."/>
            <person name="Heiman D.I."/>
            <person name="Young S.K."/>
            <person name="Furuya K."/>
            <person name="Guo Y."/>
            <person name="Pidoux A."/>
            <person name="Chen H.M."/>
            <person name="Robbertse B."/>
            <person name="Goldberg J.M."/>
            <person name="Aoki K."/>
            <person name="Bayne E.H."/>
            <person name="Berlin A.M."/>
            <person name="Desjardins C.A."/>
            <person name="Dobbs E."/>
            <person name="Dukaj L."/>
            <person name="Fan L."/>
            <person name="FitzGerald M.G."/>
            <person name="French C."/>
            <person name="Gujja S."/>
            <person name="Hansen K."/>
            <person name="Keifenheim D."/>
            <person name="Levin J.Z."/>
            <person name="Mosher R.A."/>
            <person name="Mueller C.A."/>
            <person name="Pfiffner J."/>
            <person name="Priest M."/>
            <person name="Russ C."/>
            <person name="Smialowska A."/>
            <person name="Swoboda P."/>
            <person name="Sykes S.M."/>
            <person name="Vaughn M."/>
            <person name="Vengrova S."/>
            <person name="Yoder R."/>
            <person name="Zeng Q."/>
            <person name="Allshire R."/>
            <person name="Baulcombe D."/>
            <person name="Birren B.W."/>
            <person name="Brown W."/>
            <person name="Ekwall K."/>
            <person name="Kellis M."/>
            <person name="Leatherwood J."/>
            <person name="Levin H."/>
            <person name="Margalit H."/>
            <person name="Martienssen R."/>
            <person name="Nieduszynski C.A."/>
            <person name="Spatafora J.W."/>
            <person name="Friedman N."/>
            <person name="Dalgaard J.Z."/>
            <person name="Baumann P."/>
            <person name="Niki H."/>
            <person name="Regev A."/>
            <person name="Nusbaum C."/>
        </authorList>
    </citation>
    <scope>NUCLEOTIDE SEQUENCE [LARGE SCALE GENOMIC DNA]</scope>
    <source>
        <strain evidence="10">yFS286</strain>
    </source>
</reference>
<sequence length="401" mass="46612">MAQSKWDSLENDQFASENQKSELEWKKKRKLERKRKRELLEEETTKEDRNILSFRSYLSANVPRLGSCDGIQDYEILNKIEEGSYGIVYRAKEKSTERLVALKKIKFDPNGFGFPITSLREIHSLNSVRHDHVMELKKVVVGNDLKDIYLVMEFMEHDLKFLLDDMPEDFLISEVKTLLLQLLASTATIHYHWHLHRDLKPSNLLMNNTGEIKVADFGLARPTSEPKPKLTRVVVTLWYRAPELLLGTPSYGREIDMWSIGCIFAEMVNRTPLFPGKNELDQLHKIFNILGYPDEEDWPQYRLLPHASKIKLPTIKTKNRLREVVKNLTANGYDLMERLLCLNPAKRISAKEALLHPFFYESPRPKDPRFFPTFPSKAKGEIRGGNFMSTSTSQESMKQSR</sequence>
<dbReference type="eggNOG" id="KOG0663">
    <property type="taxonomic scope" value="Eukaryota"/>
</dbReference>
<evidence type="ECO:0000256" key="2">
    <source>
        <dbReference type="ARBA" id="ARBA00022527"/>
    </source>
</evidence>
<dbReference type="SUPFAM" id="SSF56112">
    <property type="entry name" value="Protein kinase-like (PK-like)"/>
    <property type="match status" value="1"/>
</dbReference>
<dbReference type="GO" id="GO:0000307">
    <property type="term" value="C:cyclin-dependent protein kinase holoenzyme complex"/>
    <property type="evidence" value="ECO:0007669"/>
    <property type="project" value="EnsemblFungi"/>
</dbReference>
<dbReference type="VEuPathDB" id="FungiDB:SOCG_03234"/>
<dbReference type="GO" id="GO:0004693">
    <property type="term" value="F:cyclin-dependent protein serine/threonine kinase activity"/>
    <property type="evidence" value="ECO:0007669"/>
    <property type="project" value="EnsemblFungi"/>
</dbReference>
<dbReference type="GO" id="GO:0005634">
    <property type="term" value="C:nucleus"/>
    <property type="evidence" value="ECO:0007669"/>
    <property type="project" value="EnsemblFungi"/>
</dbReference>
<dbReference type="Gene3D" id="1.10.510.10">
    <property type="entry name" value="Transferase(Phosphotransferase) domain 1"/>
    <property type="match status" value="1"/>
</dbReference>
<dbReference type="HOGENOM" id="CLU_000288_181_1_1"/>
<feature type="region of interest" description="Disordered" evidence="7">
    <location>
        <begin position="1"/>
        <end position="24"/>
    </location>
</feature>
<keyword evidence="3" id="KW-0808">Transferase</keyword>
<dbReference type="OMA" id="WVARATN"/>
<evidence type="ECO:0000256" key="5">
    <source>
        <dbReference type="ARBA" id="ARBA00022777"/>
    </source>
</evidence>
<dbReference type="GO" id="GO:0007346">
    <property type="term" value="P:regulation of mitotic cell cycle"/>
    <property type="evidence" value="ECO:0007669"/>
    <property type="project" value="TreeGrafter"/>
</dbReference>
<dbReference type="GeneID" id="25032206"/>
<dbReference type="GO" id="GO:0000785">
    <property type="term" value="C:chromatin"/>
    <property type="evidence" value="ECO:0007669"/>
    <property type="project" value="EnsemblFungi"/>
</dbReference>
<evidence type="ECO:0000256" key="6">
    <source>
        <dbReference type="ARBA" id="ARBA00022840"/>
    </source>
</evidence>
<dbReference type="Proteomes" id="UP000016088">
    <property type="component" value="Unassembled WGS sequence"/>
</dbReference>
<protein>
    <submittedName>
        <fullName evidence="9">Cmgc/cdk/pitslre protein kinase Ppk23</fullName>
    </submittedName>
</protein>
<feature type="compositionally biased region" description="Polar residues" evidence="7">
    <location>
        <begin position="1"/>
        <end position="18"/>
    </location>
</feature>
<dbReference type="PANTHER" id="PTHR24056">
    <property type="entry name" value="CELL DIVISION PROTEIN KINASE"/>
    <property type="match status" value="1"/>
</dbReference>
<dbReference type="GO" id="GO:0005524">
    <property type="term" value="F:ATP binding"/>
    <property type="evidence" value="ECO:0007669"/>
    <property type="project" value="UniProtKB-KW"/>
</dbReference>
<keyword evidence="10" id="KW-1185">Reference proteome</keyword>
<evidence type="ECO:0000256" key="7">
    <source>
        <dbReference type="SAM" id="MobiDB-lite"/>
    </source>
</evidence>
<comment type="similarity">
    <text evidence="1">Belongs to the protein kinase superfamily. CMGC Ser/Thr protein kinase family. CDC2/CDKX subfamily.</text>
</comment>
<dbReference type="FunFam" id="1.10.510.10:FF:000738">
    <property type="entry name" value="Cdc2-related protein kinase 1"/>
    <property type="match status" value="1"/>
</dbReference>
<evidence type="ECO:0000313" key="10">
    <source>
        <dbReference type="Proteomes" id="UP000016088"/>
    </source>
</evidence>
<keyword evidence="6" id="KW-0067">ATP-binding</keyword>
<name>S9RJ29_SCHOY</name>
<dbReference type="Gene3D" id="3.30.200.20">
    <property type="entry name" value="Phosphorylase Kinase, domain 1"/>
    <property type="match status" value="1"/>
</dbReference>
<dbReference type="InterPro" id="IPR011009">
    <property type="entry name" value="Kinase-like_dom_sf"/>
</dbReference>
<dbReference type="EMBL" id="KE503206">
    <property type="protein sequence ID" value="EPX74019.1"/>
    <property type="molecule type" value="Genomic_DNA"/>
</dbReference>
<dbReference type="OrthoDB" id="1732493at2759"/>
<organism evidence="9 10">
    <name type="scientific">Schizosaccharomyces octosporus (strain yFS286)</name>
    <name type="common">Fission yeast</name>
    <name type="synonym">Octosporomyces octosporus</name>
    <dbReference type="NCBI Taxonomy" id="483514"/>
    <lineage>
        <taxon>Eukaryota</taxon>
        <taxon>Fungi</taxon>
        <taxon>Dikarya</taxon>
        <taxon>Ascomycota</taxon>
        <taxon>Taphrinomycotina</taxon>
        <taxon>Schizosaccharomycetes</taxon>
        <taxon>Schizosaccharomycetales</taxon>
        <taxon>Schizosaccharomycetaceae</taxon>
        <taxon>Schizosaccharomyces</taxon>
    </lineage>
</organism>
<feature type="region of interest" description="Disordered" evidence="7">
    <location>
        <begin position="375"/>
        <end position="401"/>
    </location>
</feature>
<dbReference type="SMART" id="SM00220">
    <property type="entry name" value="S_TKc"/>
    <property type="match status" value="1"/>
</dbReference>
<dbReference type="RefSeq" id="XP_013017176.1">
    <property type="nucleotide sequence ID" value="XM_013161722.1"/>
</dbReference>
<evidence type="ECO:0000256" key="3">
    <source>
        <dbReference type="ARBA" id="ARBA00022679"/>
    </source>
</evidence>
<dbReference type="GO" id="GO:0010556">
    <property type="term" value="P:regulation of macromolecule biosynthetic process"/>
    <property type="evidence" value="ECO:0007669"/>
    <property type="project" value="UniProtKB-ARBA"/>
</dbReference>
<dbReference type="Pfam" id="PF00069">
    <property type="entry name" value="Pkinase"/>
    <property type="match status" value="1"/>
</dbReference>
<feature type="compositionally biased region" description="Polar residues" evidence="7">
    <location>
        <begin position="387"/>
        <end position="401"/>
    </location>
</feature>